<keyword evidence="19" id="KW-1185">Reference proteome</keyword>
<keyword evidence="7 16" id="KW-0808">Transferase</keyword>
<evidence type="ECO:0000256" key="2">
    <source>
        <dbReference type="ARBA" id="ARBA00005042"/>
    </source>
</evidence>
<accession>A0ABM8ENJ0</accession>
<keyword evidence="12" id="KW-0594">Phospholipid biosynthesis</keyword>
<evidence type="ECO:0000313" key="18">
    <source>
        <dbReference type="EMBL" id="BDV44164.1"/>
    </source>
</evidence>
<keyword evidence="13" id="KW-1208">Phospholipid metabolism</keyword>
<keyword evidence="10" id="KW-0443">Lipid metabolism</keyword>
<proteinExistence type="inferred from homology"/>
<dbReference type="PROSITE" id="PS00379">
    <property type="entry name" value="CDP_ALCOHOL_P_TRANSF"/>
    <property type="match status" value="1"/>
</dbReference>
<dbReference type="NCBIfam" id="TIGR00560">
    <property type="entry name" value="pgsA"/>
    <property type="match status" value="1"/>
</dbReference>
<name>A0ABM8ENJ0_9BACT</name>
<dbReference type="InterPro" id="IPR004570">
    <property type="entry name" value="Phosphatidylglycerol_P_synth"/>
</dbReference>
<evidence type="ECO:0000313" key="19">
    <source>
        <dbReference type="Proteomes" id="UP001317705"/>
    </source>
</evidence>
<evidence type="ECO:0000256" key="10">
    <source>
        <dbReference type="ARBA" id="ARBA00023098"/>
    </source>
</evidence>
<evidence type="ECO:0000256" key="4">
    <source>
        <dbReference type="ARBA" id="ARBA00013170"/>
    </source>
</evidence>
<evidence type="ECO:0000256" key="7">
    <source>
        <dbReference type="ARBA" id="ARBA00022679"/>
    </source>
</evidence>
<evidence type="ECO:0000256" key="6">
    <source>
        <dbReference type="ARBA" id="ARBA00022516"/>
    </source>
</evidence>
<dbReference type="PANTHER" id="PTHR14269:SF11">
    <property type="entry name" value="CDP-DIACYLGLYCEROL--GLYCEROL-3-PHOSPHATE 3-PHOSPHATIDYLTRANSFERASE"/>
    <property type="match status" value="1"/>
</dbReference>
<dbReference type="RefSeq" id="WP_282000270.1">
    <property type="nucleotide sequence ID" value="NZ_AP027151.1"/>
</dbReference>
<feature type="transmembrane region" description="Helical" evidence="17">
    <location>
        <begin position="122"/>
        <end position="143"/>
    </location>
</feature>
<evidence type="ECO:0000256" key="11">
    <source>
        <dbReference type="ARBA" id="ARBA00023136"/>
    </source>
</evidence>
<evidence type="ECO:0000256" key="9">
    <source>
        <dbReference type="ARBA" id="ARBA00022989"/>
    </source>
</evidence>
<evidence type="ECO:0000256" key="13">
    <source>
        <dbReference type="ARBA" id="ARBA00023264"/>
    </source>
</evidence>
<organism evidence="18 19">
    <name type="scientific">Geotalea uraniireducens</name>
    <dbReference type="NCBI Taxonomy" id="351604"/>
    <lineage>
        <taxon>Bacteria</taxon>
        <taxon>Pseudomonadati</taxon>
        <taxon>Thermodesulfobacteriota</taxon>
        <taxon>Desulfuromonadia</taxon>
        <taxon>Geobacterales</taxon>
        <taxon>Geobacteraceae</taxon>
        <taxon>Geotalea</taxon>
    </lineage>
</organism>
<feature type="transmembrane region" description="Helical" evidence="17">
    <location>
        <begin position="7"/>
        <end position="27"/>
    </location>
</feature>
<reference evidence="18 19" key="1">
    <citation type="submission" date="2022-12" db="EMBL/GenBank/DDBJ databases">
        <title>Polyphasic characterization of Geotalea uranireducens NIT-SL11 newly isolated from a complex of sewage sludge and microbially reduced graphene oxide.</title>
        <authorList>
            <person name="Xie L."/>
            <person name="Yoshida N."/>
            <person name="Meng L."/>
        </authorList>
    </citation>
    <scope>NUCLEOTIDE SEQUENCE [LARGE SCALE GENOMIC DNA]</scope>
    <source>
        <strain evidence="18 19">NIT-SL11</strain>
    </source>
</reference>
<dbReference type="InterPro" id="IPR048254">
    <property type="entry name" value="CDP_ALCOHOL_P_TRANSF_CS"/>
</dbReference>
<dbReference type="InterPro" id="IPR043130">
    <property type="entry name" value="CDP-OH_PTrfase_TM_dom"/>
</dbReference>
<dbReference type="Pfam" id="PF01066">
    <property type="entry name" value="CDP-OH_P_transf"/>
    <property type="match status" value="1"/>
</dbReference>
<comment type="subcellular location">
    <subcellularLocation>
        <location evidence="1">Membrane</location>
        <topology evidence="1">Multi-pass membrane protein</topology>
    </subcellularLocation>
</comment>
<sequence>MPLLRHLPNLLTILRIALIPVLVALLLHGRYAAALQVFLVAGVSDALDGFIARRFDLCSRLGSLLDPLADKLLVVASALVLARLRLLPWWLALVVIGRDLVIVGGAVAYYRRTGGIEMAPSVLGKVNTFVQVVLVLAILVNGAGLAGLTALLPPLYAVTLALALVSGGEYVLVWGRKAGIFSRLKG</sequence>
<protein>
    <recommendedName>
        <fullName evidence="5 15">CDP-diacylglycerol--glycerol-3-phosphate 3-phosphatidyltransferase</fullName>
        <ecNumber evidence="4 15">2.7.8.5</ecNumber>
    </recommendedName>
</protein>
<evidence type="ECO:0000256" key="16">
    <source>
        <dbReference type="RuleBase" id="RU003750"/>
    </source>
</evidence>
<keyword evidence="8 17" id="KW-0812">Transmembrane</keyword>
<dbReference type="Gene3D" id="1.20.120.1760">
    <property type="match status" value="1"/>
</dbReference>
<evidence type="ECO:0000256" key="12">
    <source>
        <dbReference type="ARBA" id="ARBA00023209"/>
    </source>
</evidence>
<keyword evidence="9 17" id="KW-1133">Transmembrane helix</keyword>
<comment type="pathway">
    <text evidence="2">Phospholipid metabolism; phosphatidylglycerol biosynthesis; phosphatidylglycerol from CDP-diacylglycerol: step 1/2.</text>
</comment>
<keyword evidence="11 17" id="KW-0472">Membrane</keyword>
<gene>
    <name evidence="18" type="ORF">GURASL_30870</name>
</gene>
<dbReference type="PIRSF" id="PIRSF000847">
    <property type="entry name" value="Phos_ph_gly_syn"/>
    <property type="match status" value="1"/>
</dbReference>
<evidence type="ECO:0000256" key="1">
    <source>
        <dbReference type="ARBA" id="ARBA00004141"/>
    </source>
</evidence>
<dbReference type="PANTHER" id="PTHR14269">
    <property type="entry name" value="CDP-DIACYLGLYCEROL--GLYCEROL-3-PHOSPHATE 3-PHOSPHATIDYLTRANSFERASE-RELATED"/>
    <property type="match status" value="1"/>
</dbReference>
<comment type="catalytic activity">
    <reaction evidence="14">
        <text>a CDP-1,2-diacyl-sn-glycerol + sn-glycerol 3-phosphate = a 1,2-diacyl-sn-glycero-3-phospho-(1'-sn-glycero-3'-phosphate) + CMP + H(+)</text>
        <dbReference type="Rhea" id="RHEA:12593"/>
        <dbReference type="ChEBI" id="CHEBI:15378"/>
        <dbReference type="ChEBI" id="CHEBI:57597"/>
        <dbReference type="ChEBI" id="CHEBI:58332"/>
        <dbReference type="ChEBI" id="CHEBI:60110"/>
        <dbReference type="ChEBI" id="CHEBI:60377"/>
        <dbReference type="EC" id="2.7.8.5"/>
    </reaction>
</comment>
<evidence type="ECO:0000256" key="14">
    <source>
        <dbReference type="ARBA" id="ARBA00048586"/>
    </source>
</evidence>
<dbReference type="EMBL" id="AP027151">
    <property type="protein sequence ID" value="BDV44164.1"/>
    <property type="molecule type" value="Genomic_DNA"/>
</dbReference>
<keyword evidence="6" id="KW-0444">Lipid biosynthesis</keyword>
<evidence type="ECO:0000256" key="15">
    <source>
        <dbReference type="NCBIfam" id="TIGR00560"/>
    </source>
</evidence>
<feature type="transmembrane region" description="Helical" evidence="17">
    <location>
        <begin position="90"/>
        <end position="110"/>
    </location>
</feature>
<feature type="transmembrane region" description="Helical" evidence="17">
    <location>
        <begin position="155"/>
        <end position="175"/>
    </location>
</feature>
<evidence type="ECO:0000256" key="5">
    <source>
        <dbReference type="ARBA" id="ARBA00014944"/>
    </source>
</evidence>
<dbReference type="InterPro" id="IPR050324">
    <property type="entry name" value="CDP-alcohol_PTase-I"/>
</dbReference>
<comment type="similarity">
    <text evidence="3 16">Belongs to the CDP-alcohol phosphatidyltransferase class-I family.</text>
</comment>
<dbReference type="Proteomes" id="UP001317705">
    <property type="component" value="Chromosome"/>
</dbReference>
<dbReference type="InterPro" id="IPR000462">
    <property type="entry name" value="CDP-OH_P_trans"/>
</dbReference>
<evidence type="ECO:0000256" key="3">
    <source>
        <dbReference type="ARBA" id="ARBA00010441"/>
    </source>
</evidence>
<dbReference type="EC" id="2.7.8.5" evidence="4 15"/>
<evidence type="ECO:0000256" key="17">
    <source>
        <dbReference type="SAM" id="Phobius"/>
    </source>
</evidence>
<evidence type="ECO:0000256" key="8">
    <source>
        <dbReference type="ARBA" id="ARBA00022692"/>
    </source>
</evidence>